<dbReference type="AlphaFoldDB" id="A0AAC8QPH8"/>
<proteinExistence type="predicted"/>
<feature type="transmembrane region" description="Helical" evidence="1">
    <location>
        <begin position="55"/>
        <end position="81"/>
    </location>
</feature>
<accession>A0AAC8QPH8</accession>
<dbReference type="Proteomes" id="UP000035479">
    <property type="component" value="Chromosome"/>
</dbReference>
<dbReference type="KEGG" id="kin:AB182_14160"/>
<gene>
    <name evidence="2" type="ORF">AB182_14160</name>
</gene>
<keyword evidence="1" id="KW-0472">Membrane</keyword>
<evidence type="ECO:0000313" key="2">
    <source>
        <dbReference type="EMBL" id="AKL12377.1"/>
    </source>
</evidence>
<keyword evidence="1" id="KW-0812">Transmembrane</keyword>
<name>A0AAC8QPH8_9ENTR</name>
<reference evidence="2 3" key="1">
    <citation type="submission" date="2015-06" db="EMBL/GenBank/DDBJ databases">
        <title>Rapid spread of a carbapenem resistance gene driven by multiple levels of genetic mobility.</title>
        <authorList>
            <person name="Sheppard A.E."/>
            <person name="Stoesser N."/>
            <person name="Wilson D."/>
            <person name="Sebra R."/>
            <person name="Kasarskis A."/>
            <person name="Anson L."/>
            <person name="Giess A."/>
            <person name="Pankhurst L."/>
            <person name="Vaughan A."/>
            <person name="Grim C.J."/>
            <person name="Cox H."/>
            <person name="Yeh A."/>
            <person name="Sifri C.D."/>
            <person name="Walker S."/>
            <person name="Peto T.E."/>
            <person name="Crook D.W."/>
            <person name="Mathers A.J."/>
        </authorList>
    </citation>
    <scope>NUCLEOTIDE SEQUENCE [LARGE SCALE GENOMIC DNA]</scope>
    <source>
        <strain evidence="2 3">CAV1151</strain>
    </source>
</reference>
<keyword evidence="1" id="KW-1133">Transmembrane helix</keyword>
<organism evidence="2 3">
    <name type="scientific">Phytobacter ursingii</name>
    <dbReference type="NCBI Taxonomy" id="1972431"/>
    <lineage>
        <taxon>Bacteria</taxon>
        <taxon>Pseudomonadati</taxon>
        <taxon>Pseudomonadota</taxon>
        <taxon>Gammaproteobacteria</taxon>
        <taxon>Enterobacterales</taxon>
        <taxon>Enterobacteriaceae</taxon>
        <taxon>Phytobacter</taxon>
    </lineage>
</organism>
<evidence type="ECO:0000313" key="3">
    <source>
        <dbReference type="Proteomes" id="UP000035479"/>
    </source>
</evidence>
<protein>
    <submittedName>
        <fullName evidence="2">Uncharacterized protein</fullName>
    </submittedName>
</protein>
<evidence type="ECO:0000256" key="1">
    <source>
        <dbReference type="SAM" id="Phobius"/>
    </source>
</evidence>
<sequence>MLPTLFGTCSADIHANTAKRHNIIAFQRHELGHQATQGGTLYIQLDASAHHRKVVFVQTACGTVLAGYGTLITGINTILMFGMHIRLLMLMSESPFLKFALSRKINFLCSDVTLGNGVLNSVANQNRESQIHQAIDLLYRPY</sequence>
<dbReference type="EMBL" id="CP011602">
    <property type="protein sequence ID" value="AKL12377.1"/>
    <property type="molecule type" value="Genomic_DNA"/>
</dbReference>